<accession>A0A839FVI9</accession>
<keyword evidence="2" id="KW-0472">Membrane</keyword>
<feature type="region of interest" description="Disordered" evidence="1">
    <location>
        <begin position="161"/>
        <end position="185"/>
    </location>
</feature>
<protein>
    <submittedName>
        <fullName evidence="3">Uncharacterized protein</fullName>
    </submittedName>
</protein>
<evidence type="ECO:0000256" key="2">
    <source>
        <dbReference type="SAM" id="Phobius"/>
    </source>
</evidence>
<dbReference type="EMBL" id="JACJIH010000001">
    <property type="protein sequence ID" value="MBA8920787.1"/>
    <property type="molecule type" value="Genomic_DNA"/>
</dbReference>
<reference evidence="3 4" key="1">
    <citation type="submission" date="2020-08" db="EMBL/GenBank/DDBJ databases">
        <title>Sequencing the genomes of 1000 actinobacteria strains.</title>
        <authorList>
            <person name="Klenk H.-P."/>
        </authorList>
    </citation>
    <scope>NUCLEOTIDE SEQUENCE [LARGE SCALE GENOMIC DNA]</scope>
    <source>
        <strain evidence="3 4">DSM 19081</strain>
    </source>
</reference>
<feature type="region of interest" description="Disordered" evidence="1">
    <location>
        <begin position="89"/>
        <end position="121"/>
    </location>
</feature>
<organism evidence="3 4">
    <name type="scientific">Nesterenkonia jeotgali</name>
    <dbReference type="NCBI Taxonomy" id="317018"/>
    <lineage>
        <taxon>Bacteria</taxon>
        <taxon>Bacillati</taxon>
        <taxon>Actinomycetota</taxon>
        <taxon>Actinomycetes</taxon>
        <taxon>Micrococcales</taxon>
        <taxon>Micrococcaceae</taxon>
        <taxon>Nesterenkonia</taxon>
    </lineage>
</organism>
<gene>
    <name evidence="3" type="ORF">HNR24_000720</name>
</gene>
<evidence type="ECO:0000313" key="3">
    <source>
        <dbReference type="EMBL" id="MBA8920787.1"/>
    </source>
</evidence>
<keyword evidence="2" id="KW-0812">Transmembrane</keyword>
<sequence length="210" mass="21281">MTIAIRRVAALGAAASGLQHLVMLSQGHHLGAALLMAAMAIVCLPCAGHLWRAASMRSWTMIAVMNAAMLATHLGMLAGNAAPTAAHSAQLGAGATPDQTTVPEAQAAHAHDSWAGAAAPAASSEAHAEGLHQLLLPLASGLALLEIMLALLGLALLRRRSTKEGPPRSGPPHLGVVSTPPQRHDVVADAVSPPLYSPAQSVPASTQCSS</sequence>
<evidence type="ECO:0000256" key="1">
    <source>
        <dbReference type="SAM" id="MobiDB-lite"/>
    </source>
</evidence>
<dbReference type="AlphaFoldDB" id="A0A839FVI9"/>
<comment type="caution">
    <text evidence="3">The sequence shown here is derived from an EMBL/GenBank/DDBJ whole genome shotgun (WGS) entry which is preliminary data.</text>
</comment>
<feature type="transmembrane region" description="Helical" evidence="2">
    <location>
        <begin position="58"/>
        <end position="78"/>
    </location>
</feature>
<keyword evidence="2" id="KW-1133">Transmembrane helix</keyword>
<feature type="compositionally biased region" description="Polar residues" evidence="1">
    <location>
        <begin position="198"/>
        <end position="210"/>
    </location>
</feature>
<evidence type="ECO:0000313" key="4">
    <source>
        <dbReference type="Proteomes" id="UP000546252"/>
    </source>
</evidence>
<dbReference type="RefSeq" id="WP_182495035.1">
    <property type="nucleotide sequence ID" value="NZ_BAAAKT010000002.1"/>
</dbReference>
<name>A0A839FVI9_9MICC</name>
<feature type="transmembrane region" description="Helical" evidence="2">
    <location>
        <begin position="134"/>
        <end position="157"/>
    </location>
</feature>
<feature type="transmembrane region" description="Helical" evidence="2">
    <location>
        <begin position="34"/>
        <end position="51"/>
    </location>
</feature>
<proteinExistence type="predicted"/>
<feature type="compositionally biased region" description="Low complexity" evidence="1">
    <location>
        <begin position="104"/>
        <end position="121"/>
    </location>
</feature>
<feature type="region of interest" description="Disordered" evidence="1">
    <location>
        <begin position="191"/>
        <end position="210"/>
    </location>
</feature>
<dbReference type="Proteomes" id="UP000546252">
    <property type="component" value="Unassembled WGS sequence"/>
</dbReference>